<name>A0ABV6VKK8_9ACTN</name>
<evidence type="ECO:0000256" key="1">
    <source>
        <dbReference type="SAM" id="MobiDB-lite"/>
    </source>
</evidence>
<gene>
    <name evidence="3" type="ORF">ACEZDG_33960</name>
</gene>
<evidence type="ECO:0008006" key="5">
    <source>
        <dbReference type="Google" id="ProtNLM"/>
    </source>
</evidence>
<keyword evidence="2" id="KW-0732">Signal</keyword>
<organism evidence="3 4">
    <name type="scientific">Streptacidiphilus alkalitolerans</name>
    <dbReference type="NCBI Taxonomy" id="3342712"/>
    <lineage>
        <taxon>Bacteria</taxon>
        <taxon>Bacillati</taxon>
        <taxon>Actinomycetota</taxon>
        <taxon>Actinomycetes</taxon>
        <taxon>Kitasatosporales</taxon>
        <taxon>Streptomycetaceae</taxon>
        <taxon>Streptacidiphilus</taxon>
    </lineage>
</organism>
<feature type="signal peptide" evidence="2">
    <location>
        <begin position="1"/>
        <end position="23"/>
    </location>
</feature>
<evidence type="ECO:0000256" key="2">
    <source>
        <dbReference type="SAM" id="SignalP"/>
    </source>
</evidence>
<feature type="region of interest" description="Disordered" evidence="1">
    <location>
        <begin position="234"/>
        <end position="257"/>
    </location>
</feature>
<evidence type="ECO:0000313" key="3">
    <source>
        <dbReference type="EMBL" id="MFC1414280.1"/>
    </source>
</evidence>
<sequence length="1671" mass="169055">MTALLAAALAAATLTATAPTAVAAAADKATAPAAAPAGLLSAQQAAARAKSTGKPVEVTSLTSQTSLTQANPNGTLTLTESAVPTRVRQHGKWTNLDATLRTNPDGTLSPAASLNQVVLSGGGTTPLASLYTGGQGISLTLPVTLPHPTLSGPSALYTDVLPGIDLTVTVQTDGAVSDVFTVRTPTAARNPQLTTLLTTRTTTTPGLKVQSDTTGNLAVTDTAGHPLYTAPAPRAWDSSTPPAAAEFTSTSGSLTTHQPITAAPRVNAAAQAPSSTFHAPGRSAHVAQLKVHTGSGAIVLDAPSALLTGPDTTWPVYLDPTLSPEYGNTGWSSPGAGVASDSYWKKSVSYTGDTEVGNSGDVQGEAMSIFDFPIDLTTLRGATIYAATFGIKEDHSWACPTSGHNQTVNIYAPTQVLTSANATWNAWVNNLGSSVDSHSFALGYNSSCPANSTPPFVVKTQINNDINGATPKSTQTLVLRAADHSDNYAFKQFDPKTAQLTVTYDQTPKTPSGLYTSPATHCSGTTLGDTAVALYAPVSTVTKAHLTTTFHLYKTSDTAKTNLLTTANGIASDTYGGASGQVAVLTPSEAFYKAQAAGAATSFSWIAQTTDGTLTSAWSAPCTFGWDPTQPGAPTITPNPTPPTDTVTCPTLDVPAGSVQAVGSTCSFNLAPPTGGSTVSGYIYQVNQDPPQTVSASAGATVSVRLERLVNTLTVSALSPGGNLGSPVTAWFDGSPLNPAAKDGDLTGDGFPDLIVPGNASTALPPGLWLAGGSANGTVAPNGTNIGANGLGLGTTVSPADWNGAQAVSGDFCGYGEQDVLAYFPTGANAGGGSVVCNDGSNGSLTTGDPTDPGSGSAPFTISAGSFEDASGNTATQIAAAGNTSGQNTGIPDVLATVNNQLVLFYTQTPNGYTGDAAFDPMCQDGGCFALSALNTPDGTQDWNSWTIATAQLSSGTALYLWKPTTGELDLWTGLTLSATTGTTLTTAGQYTIDSSGWNTGTNRILRAADFNGNGVPDLWATDPATGSTTAYLPAALADHPVVTTTAPSTPSTATHAWQLNDYGADATAPTTAADDTSGTPLNLTGTSGVSANTGDPFSPDVALTAADHDTLATSAKAIDLTKDFTVSAWADPTAYGAVVSQDGTADSGLRLLATSGGWKFSLNTGAGTAATFDDVTGGSVQLGSWTHLTASYNHTTKTMSLYVHDVLVATGTHTAPATGAGGGFRVGADQIGSTVTDYVTGRLAQVKTWSAAALPPAQPYTPASYHQSITATRVLDTRTATGPGVTNTSPKAPVGASSIAGGTTTALQISGLTVAPVSGTTTRIPNSVTAVAIDVTVTAQSGSGFVTTYADGTQHPLTSSTNYTANNTTTGYQIVPVGADGRIDLYNAASSSTTVALVVDLTGYFTSDAGLVGDQTYTPLPVASRALDTRTSVANTNLHATGLVAASTSFTLQVTGTNGVPATATAVALNLTAAGQTGNGYLSVYPTGTTAPTLTSLSYTAANTIGLASTDADVPLSSSGSITIFNHSSTADVIVDIAGYYTTDTNGQKFHTVNPTRMVDTRNGTGTNAVAPVPSLGTYVSTAASTQQITTVTTPTLVAMLTVTDNAQNGNAVAYPTGGTQPSTSNLNWDTSTNMANLALLPTGTTDQFSVYNHSSGTIDLVVDCSGYFA</sequence>
<proteinExistence type="predicted"/>
<dbReference type="EMBL" id="JBHEZX010000023">
    <property type="protein sequence ID" value="MFC1414280.1"/>
    <property type="molecule type" value="Genomic_DNA"/>
</dbReference>
<dbReference type="InterPro" id="IPR013320">
    <property type="entry name" value="ConA-like_dom_sf"/>
</dbReference>
<dbReference type="RefSeq" id="WP_380517588.1">
    <property type="nucleotide sequence ID" value="NZ_JBHEZX010000023.1"/>
</dbReference>
<protein>
    <recommendedName>
        <fullName evidence="5">LamG-like jellyroll fold domain-containing protein</fullName>
    </recommendedName>
</protein>
<feature type="compositionally biased region" description="Polar residues" evidence="1">
    <location>
        <begin position="237"/>
        <end position="257"/>
    </location>
</feature>
<comment type="caution">
    <text evidence="3">The sequence shown here is derived from an EMBL/GenBank/DDBJ whole genome shotgun (WGS) entry which is preliminary data.</text>
</comment>
<dbReference type="SUPFAM" id="SSF49899">
    <property type="entry name" value="Concanavalin A-like lectins/glucanases"/>
    <property type="match status" value="1"/>
</dbReference>
<dbReference type="Gene3D" id="2.60.120.200">
    <property type="match status" value="1"/>
</dbReference>
<keyword evidence="4" id="KW-1185">Reference proteome</keyword>
<dbReference type="Proteomes" id="UP001592582">
    <property type="component" value="Unassembled WGS sequence"/>
</dbReference>
<reference evidence="3 4" key="1">
    <citation type="submission" date="2024-09" db="EMBL/GenBank/DDBJ databases">
        <authorList>
            <person name="Lee S.D."/>
        </authorList>
    </citation>
    <scope>NUCLEOTIDE SEQUENCE [LARGE SCALE GENOMIC DNA]</scope>
    <source>
        <strain evidence="3 4">N1-1</strain>
    </source>
</reference>
<accession>A0ABV6VKK8</accession>
<feature type="chain" id="PRO_5045376557" description="LamG-like jellyroll fold domain-containing protein" evidence="2">
    <location>
        <begin position="24"/>
        <end position="1671"/>
    </location>
</feature>
<evidence type="ECO:0000313" key="4">
    <source>
        <dbReference type="Proteomes" id="UP001592582"/>
    </source>
</evidence>